<dbReference type="NCBIfam" id="TIGR01087">
    <property type="entry name" value="murD"/>
    <property type="match status" value="1"/>
</dbReference>
<evidence type="ECO:0000256" key="17">
    <source>
        <dbReference type="HAMAP-Rule" id="MF_00639"/>
    </source>
</evidence>
<evidence type="ECO:0000259" key="20">
    <source>
        <dbReference type="Pfam" id="PF08245"/>
    </source>
</evidence>
<keyword evidence="9 17" id="KW-0547">Nucleotide-binding</keyword>
<evidence type="ECO:0000256" key="12">
    <source>
        <dbReference type="ARBA" id="ARBA00022984"/>
    </source>
</evidence>
<dbReference type="AlphaFoldDB" id="A0A426DR51"/>
<evidence type="ECO:0000256" key="18">
    <source>
        <dbReference type="RuleBase" id="RU003664"/>
    </source>
</evidence>
<evidence type="ECO:0000313" key="21">
    <source>
        <dbReference type="EMBL" id="RRK35236.1"/>
    </source>
</evidence>
<name>A0A426DR51_9FIRM</name>
<evidence type="ECO:0000313" key="22">
    <source>
        <dbReference type="Proteomes" id="UP000274920"/>
    </source>
</evidence>
<organism evidence="21 22">
    <name type="scientific">Schaedlerella arabinosiphila</name>
    <dbReference type="NCBI Taxonomy" id="2044587"/>
    <lineage>
        <taxon>Bacteria</taxon>
        <taxon>Bacillati</taxon>
        <taxon>Bacillota</taxon>
        <taxon>Clostridia</taxon>
        <taxon>Lachnospirales</taxon>
        <taxon>Lachnospiraceae</taxon>
        <taxon>Schaedlerella</taxon>
    </lineage>
</organism>
<evidence type="ECO:0000256" key="8">
    <source>
        <dbReference type="ARBA" id="ARBA00022598"/>
    </source>
</evidence>
<evidence type="ECO:0000256" key="11">
    <source>
        <dbReference type="ARBA" id="ARBA00022960"/>
    </source>
</evidence>
<dbReference type="Gene3D" id="3.40.1190.10">
    <property type="entry name" value="Mur-like, catalytic domain"/>
    <property type="match status" value="1"/>
</dbReference>
<dbReference type="Gene3D" id="3.40.50.720">
    <property type="entry name" value="NAD(P)-binding Rossmann-like Domain"/>
    <property type="match status" value="1"/>
</dbReference>
<dbReference type="Pfam" id="PF08245">
    <property type="entry name" value="Mur_ligase_M"/>
    <property type="match status" value="1"/>
</dbReference>
<keyword evidence="8 17" id="KW-0436">Ligase</keyword>
<accession>A0A426DR51</accession>
<reference evidence="21" key="1">
    <citation type="submission" date="2018-10" db="EMBL/GenBank/DDBJ databases">
        <title>Schaedlerella arabinophila gen. nov. sp. nov., isolated from the mouse intestinal tract and comparative analysis with the genome of the closely related altered Schaedler flora strain ASF502.</title>
        <authorList>
            <person name="Miyake S."/>
            <person name="Soh M."/>
            <person name="Seedorf H."/>
        </authorList>
    </citation>
    <scope>NUCLEOTIDE SEQUENCE [LARGE SCALE GENOMIC DNA]</scope>
    <source>
        <strain evidence="21">DSM 106076</strain>
    </source>
</reference>
<dbReference type="SUPFAM" id="SSF51984">
    <property type="entry name" value="MurCD N-terminal domain"/>
    <property type="match status" value="1"/>
</dbReference>
<dbReference type="RefSeq" id="WP_125130664.1">
    <property type="nucleotide sequence ID" value="NZ_RHJS01000002.1"/>
</dbReference>
<comment type="similarity">
    <text evidence="4 17">Belongs to the MurCDEF family.</text>
</comment>
<evidence type="ECO:0000256" key="13">
    <source>
        <dbReference type="ARBA" id="ARBA00023316"/>
    </source>
</evidence>
<evidence type="ECO:0000256" key="10">
    <source>
        <dbReference type="ARBA" id="ARBA00022840"/>
    </source>
</evidence>
<dbReference type="InterPro" id="IPR036615">
    <property type="entry name" value="Mur_ligase_C_dom_sf"/>
</dbReference>
<evidence type="ECO:0000256" key="1">
    <source>
        <dbReference type="ARBA" id="ARBA00002734"/>
    </source>
</evidence>
<feature type="domain" description="Mur ligase C-terminal" evidence="19">
    <location>
        <begin position="328"/>
        <end position="442"/>
    </location>
</feature>
<keyword evidence="22" id="KW-1185">Reference proteome</keyword>
<dbReference type="EC" id="6.3.2.9" evidence="5 17"/>
<dbReference type="EMBL" id="RHJS01000002">
    <property type="protein sequence ID" value="RRK35236.1"/>
    <property type="molecule type" value="Genomic_DNA"/>
</dbReference>
<keyword evidence="11 17" id="KW-0133">Cell shape</keyword>
<dbReference type="SUPFAM" id="SSF53244">
    <property type="entry name" value="MurD-like peptide ligases, peptide-binding domain"/>
    <property type="match status" value="1"/>
</dbReference>
<evidence type="ECO:0000259" key="19">
    <source>
        <dbReference type="Pfam" id="PF02875"/>
    </source>
</evidence>
<protein>
    <recommendedName>
        <fullName evidence="6 17">UDP-N-acetylmuramoylalanine--D-glutamate ligase</fullName>
        <ecNumber evidence="5 17">6.3.2.9</ecNumber>
    </recommendedName>
    <alternativeName>
        <fullName evidence="15 17">D-glutamic acid-adding enzyme</fullName>
    </alternativeName>
    <alternativeName>
        <fullName evidence="14 17">UDP-N-acetylmuramoyl-L-alanyl-D-glutamate synthetase</fullName>
    </alternativeName>
</protein>
<dbReference type="GO" id="GO:0005524">
    <property type="term" value="F:ATP binding"/>
    <property type="evidence" value="ECO:0007669"/>
    <property type="project" value="UniProtKB-UniRule"/>
</dbReference>
<proteinExistence type="inferred from homology"/>
<dbReference type="HAMAP" id="MF_00639">
    <property type="entry name" value="MurD"/>
    <property type="match status" value="1"/>
</dbReference>
<evidence type="ECO:0000256" key="6">
    <source>
        <dbReference type="ARBA" id="ARBA00015655"/>
    </source>
</evidence>
<evidence type="ECO:0000256" key="16">
    <source>
        <dbReference type="ARBA" id="ARBA00047632"/>
    </source>
</evidence>
<sequence length="468" mass="51400">MDFNGKKVLVFGSGISGVAAGQLLLSQGAQVILYDGNASLDGAMLRAELLEGAEGRFSLSEDKNELAGRVRVILGAFPEEELDSLALVVVSPGVPLDLPVVKQMYRMQIPVWGEIELAYVYGQGDVLAITGTNGKTTTTALLGEIMKNYRESVYVVGNIGNPYACVASETKPESVIVAEMSSFQLESIHTFCPVVSAVLNITPDHLNRHHTMEAYIEAKKNILRSQTAEHTCVLNYEDQVTRGFGENTQARVLYFSSRRKLERGIYLEGGRIIYRDQEPVLICRTDELQLLGIHNYENVMAAAAMAAAYGVPMEIIQKTVKKFKGVEHRIEFVAETGGVAYYNDSKATNPDAAIRGVQAMNRPTLLIGGGYDKNSDYEDWIRAFGGKVKKLVLLGATAEKIASTAHRLGFEDTILVDTFEEAVKTCMRFALPGDAVLLSPACASWGMFKNYEERGDKFKELVRQFGSH</sequence>
<dbReference type="InterPro" id="IPR004101">
    <property type="entry name" value="Mur_ligase_C"/>
</dbReference>
<keyword evidence="17 18" id="KW-0131">Cell cycle</keyword>
<dbReference type="Gene3D" id="3.90.190.20">
    <property type="entry name" value="Mur ligase, C-terminal domain"/>
    <property type="match status" value="1"/>
</dbReference>
<dbReference type="UniPathway" id="UPA00219"/>
<comment type="subcellular location">
    <subcellularLocation>
        <location evidence="2 17 18">Cytoplasm</location>
    </subcellularLocation>
</comment>
<dbReference type="Proteomes" id="UP000274920">
    <property type="component" value="Unassembled WGS sequence"/>
</dbReference>
<dbReference type="SUPFAM" id="SSF53623">
    <property type="entry name" value="MurD-like peptide ligases, catalytic domain"/>
    <property type="match status" value="1"/>
</dbReference>
<keyword evidence="17 18" id="KW-0132">Cell division</keyword>
<dbReference type="PANTHER" id="PTHR43692">
    <property type="entry name" value="UDP-N-ACETYLMURAMOYLALANINE--D-GLUTAMATE LIGASE"/>
    <property type="match status" value="1"/>
</dbReference>
<dbReference type="GO" id="GO:0005737">
    <property type="term" value="C:cytoplasm"/>
    <property type="evidence" value="ECO:0007669"/>
    <property type="project" value="UniProtKB-SubCell"/>
</dbReference>
<evidence type="ECO:0000256" key="15">
    <source>
        <dbReference type="ARBA" id="ARBA00032324"/>
    </source>
</evidence>
<dbReference type="InterPro" id="IPR036565">
    <property type="entry name" value="Mur-like_cat_sf"/>
</dbReference>
<evidence type="ECO:0000256" key="7">
    <source>
        <dbReference type="ARBA" id="ARBA00022490"/>
    </source>
</evidence>
<dbReference type="PANTHER" id="PTHR43692:SF1">
    <property type="entry name" value="UDP-N-ACETYLMURAMOYLALANINE--D-GLUTAMATE LIGASE"/>
    <property type="match status" value="1"/>
</dbReference>
<comment type="catalytic activity">
    <reaction evidence="16 17 18">
        <text>UDP-N-acetyl-alpha-D-muramoyl-L-alanine + D-glutamate + ATP = UDP-N-acetyl-alpha-D-muramoyl-L-alanyl-D-glutamate + ADP + phosphate + H(+)</text>
        <dbReference type="Rhea" id="RHEA:16429"/>
        <dbReference type="ChEBI" id="CHEBI:15378"/>
        <dbReference type="ChEBI" id="CHEBI:29986"/>
        <dbReference type="ChEBI" id="CHEBI:30616"/>
        <dbReference type="ChEBI" id="CHEBI:43474"/>
        <dbReference type="ChEBI" id="CHEBI:83898"/>
        <dbReference type="ChEBI" id="CHEBI:83900"/>
        <dbReference type="ChEBI" id="CHEBI:456216"/>
        <dbReference type="EC" id="6.3.2.9"/>
    </reaction>
</comment>
<evidence type="ECO:0000256" key="9">
    <source>
        <dbReference type="ARBA" id="ARBA00022741"/>
    </source>
</evidence>
<comment type="caution">
    <text evidence="21">The sequence shown here is derived from an EMBL/GenBank/DDBJ whole genome shotgun (WGS) entry which is preliminary data.</text>
</comment>
<dbReference type="GO" id="GO:0051301">
    <property type="term" value="P:cell division"/>
    <property type="evidence" value="ECO:0007669"/>
    <property type="project" value="UniProtKB-KW"/>
</dbReference>
<feature type="binding site" evidence="17">
    <location>
        <begin position="131"/>
        <end position="137"/>
    </location>
    <ligand>
        <name>ATP</name>
        <dbReference type="ChEBI" id="CHEBI:30616"/>
    </ligand>
</feature>
<evidence type="ECO:0000256" key="4">
    <source>
        <dbReference type="ARBA" id="ARBA00010416"/>
    </source>
</evidence>
<dbReference type="InterPro" id="IPR005762">
    <property type="entry name" value="MurD"/>
</dbReference>
<evidence type="ECO:0000256" key="5">
    <source>
        <dbReference type="ARBA" id="ARBA00012212"/>
    </source>
</evidence>
<keyword evidence="7 17" id="KW-0963">Cytoplasm</keyword>
<keyword evidence="10 17" id="KW-0067">ATP-binding</keyword>
<comment type="pathway">
    <text evidence="3 17 18">Cell wall biogenesis; peptidoglycan biosynthesis.</text>
</comment>
<dbReference type="GO" id="GO:0008764">
    <property type="term" value="F:UDP-N-acetylmuramoylalanine-D-glutamate ligase activity"/>
    <property type="evidence" value="ECO:0007669"/>
    <property type="project" value="UniProtKB-UniRule"/>
</dbReference>
<dbReference type="GO" id="GO:0009252">
    <property type="term" value="P:peptidoglycan biosynthetic process"/>
    <property type="evidence" value="ECO:0007669"/>
    <property type="project" value="UniProtKB-UniRule"/>
</dbReference>
<gene>
    <name evidence="17 21" type="primary">murD</name>
    <name evidence="21" type="ORF">EBB54_07635</name>
</gene>
<keyword evidence="12 17" id="KW-0573">Peptidoglycan synthesis</keyword>
<dbReference type="InterPro" id="IPR013221">
    <property type="entry name" value="Mur_ligase_cen"/>
</dbReference>
<dbReference type="Pfam" id="PF02875">
    <property type="entry name" value="Mur_ligase_C"/>
    <property type="match status" value="1"/>
</dbReference>
<dbReference type="Pfam" id="PF21799">
    <property type="entry name" value="MurD-like_N"/>
    <property type="match status" value="1"/>
</dbReference>
<dbReference type="GO" id="GO:0008360">
    <property type="term" value="P:regulation of cell shape"/>
    <property type="evidence" value="ECO:0007669"/>
    <property type="project" value="UniProtKB-KW"/>
</dbReference>
<dbReference type="GO" id="GO:0071555">
    <property type="term" value="P:cell wall organization"/>
    <property type="evidence" value="ECO:0007669"/>
    <property type="project" value="UniProtKB-KW"/>
</dbReference>
<evidence type="ECO:0000256" key="3">
    <source>
        <dbReference type="ARBA" id="ARBA00004752"/>
    </source>
</evidence>
<comment type="function">
    <text evidence="1 17 18">Cell wall formation. Catalyzes the addition of glutamate to the nucleotide precursor UDP-N-acetylmuramoyl-L-alanine (UMA).</text>
</comment>
<feature type="domain" description="Mur ligase central" evidence="20">
    <location>
        <begin position="129"/>
        <end position="306"/>
    </location>
</feature>
<keyword evidence="13 17" id="KW-0961">Cell wall biogenesis/degradation</keyword>
<evidence type="ECO:0000256" key="2">
    <source>
        <dbReference type="ARBA" id="ARBA00004496"/>
    </source>
</evidence>
<evidence type="ECO:0000256" key="14">
    <source>
        <dbReference type="ARBA" id="ARBA00030398"/>
    </source>
</evidence>